<sequence length="213" mass="23598">MEDTGKINSETDFCRNGDDSHNIDPAVAVFVSDFLQYKLSQCGFQWRSSLVPAREASNRSIASKVGVALRSLADEFASQFKDQFLEMCDKLDVNADTMKPTIEGVANELFSEGIKWARIVALFVFGSELALHCKNRNWPDLINEIAYSLSSYISEKLLPWINDHGGWEGLVVFNEGDDKEQAQSNRWPSVKNLLCLGISALGALTIGAVLTKS</sequence>
<keyword evidence="6" id="KW-0812">Transmembrane</keyword>
<evidence type="ECO:0000256" key="2">
    <source>
        <dbReference type="ARBA" id="ARBA00009458"/>
    </source>
</evidence>
<dbReference type="InterPro" id="IPR002475">
    <property type="entry name" value="Bcl2-like"/>
</dbReference>
<keyword evidence="4 6" id="KW-0472">Membrane</keyword>
<dbReference type="InterPro" id="IPR046371">
    <property type="entry name" value="Bcl-2_BH1-3"/>
</dbReference>
<feature type="transmembrane region" description="Helical" evidence="6">
    <location>
        <begin position="193"/>
        <end position="211"/>
    </location>
</feature>
<dbReference type="AlphaFoldDB" id="A0AAV6VSL8"/>
<accession>A0AAV6VSL8</accession>
<dbReference type="PANTHER" id="PTHR11256:SF50">
    <property type="entry name" value="APOPTOSIS REGULATOR CED-9"/>
    <property type="match status" value="1"/>
</dbReference>
<evidence type="ECO:0000313" key="9">
    <source>
        <dbReference type="Proteomes" id="UP000827092"/>
    </source>
</evidence>
<dbReference type="PROSITE" id="PS01258">
    <property type="entry name" value="BH2"/>
    <property type="match status" value="1"/>
</dbReference>
<dbReference type="PRINTS" id="PR01862">
    <property type="entry name" value="BCL2FAMILY"/>
</dbReference>
<comment type="similarity">
    <text evidence="2">Belongs to the Bcl-2 family.</text>
</comment>
<dbReference type="PANTHER" id="PTHR11256">
    <property type="entry name" value="BCL-2 RELATED"/>
    <property type="match status" value="1"/>
</dbReference>
<proteinExistence type="inferred from homology"/>
<dbReference type="GO" id="GO:0097192">
    <property type="term" value="P:extrinsic apoptotic signaling pathway in absence of ligand"/>
    <property type="evidence" value="ECO:0007669"/>
    <property type="project" value="TreeGrafter"/>
</dbReference>
<evidence type="ECO:0000256" key="4">
    <source>
        <dbReference type="ARBA" id="ARBA00023136"/>
    </source>
</evidence>
<dbReference type="Proteomes" id="UP000827092">
    <property type="component" value="Unassembled WGS sequence"/>
</dbReference>
<dbReference type="SMART" id="SM00337">
    <property type="entry name" value="BCL"/>
    <property type="match status" value="1"/>
</dbReference>
<dbReference type="InterPro" id="IPR020726">
    <property type="entry name" value="Bcl2_BH2_motif_CS"/>
</dbReference>
<keyword evidence="6" id="KW-1133">Transmembrane helix</keyword>
<evidence type="ECO:0000256" key="3">
    <source>
        <dbReference type="ARBA" id="ARBA00022703"/>
    </source>
</evidence>
<organism evidence="8 9">
    <name type="scientific">Oedothorax gibbosus</name>
    <dbReference type="NCBI Taxonomy" id="931172"/>
    <lineage>
        <taxon>Eukaryota</taxon>
        <taxon>Metazoa</taxon>
        <taxon>Ecdysozoa</taxon>
        <taxon>Arthropoda</taxon>
        <taxon>Chelicerata</taxon>
        <taxon>Arachnida</taxon>
        <taxon>Araneae</taxon>
        <taxon>Araneomorphae</taxon>
        <taxon>Entelegynae</taxon>
        <taxon>Araneoidea</taxon>
        <taxon>Linyphiidae</taxon>
        <taxon>Erigoninae</taxon>
        <taxon>Oedothorax</taxon>
    </lineage>
</organism>
<dbReference type="PROSITE" id="PS50063">
    <property type="entry name" value="BH4_2"/>
    <property type="match status" value="1"/>
</dbReference>
<dbReference type="CDD" id="cd06845">
    <property type="entry name" value="Bcl-2_like"/>
    <property type="match status" value="1"/>
</dbReference>
<dbReference type="InterPro" id="IPR036834">
    <property type="entry name" value="Bcl-2-like_sf"/>
</dbReference>
<dbReference type="GO" id="GO:0051400">
    <property type="term" value="F:BH domain binding"/>
    <property type="evidence" value="ECO:0007669"/>
    <property type="project" value="TreeGrafter"/>
</dbReference>
<dbReference type="EMBL" id="JAFNEN010000026">
    <property type="protein sequence ID" value="KAG8199510.1"/>
    <property type="molecule type" value="Genomic_DNA"/>
</dbReference>
<dbReference type="Pfam" id="PF00452">
    <property type="entry name" value="Bcl-2"/>
    <property type="match status" value="1"/>
</dbReference>
<keyword evidence="3 5" id="KW-0053">Apoptosis</keyword>
<evidence type="ECO:0000259" key="7">
    <source>
        <dbReference type="PROSITE" id="PS50063"/>
    </source>
</evidence>
<evidence type="ECO:0000256" key="6">
    <source>
        <dbReference type="SAM" id="Phobius"/>
    </source>
</evidence>
<dbReference type="SUPFAM" id="SSF56854">
    <property type="entry name" value="Bcl-2 inhibitors of programmed cell death"/>
    <property type="match status" value="1"/>
</dbReference>
<gene>
    <name evidence="8" type="ORF">JTE90_009357</name>
</gene>
<dbReference type="InterPro" id="IPR003093">
    <property type="entry name" value="Bcl2_BH4"/>
</dbReference>
<keyword evidence="9" id="KW-1185">Reference proteome</keyword>
<evidence type="ECO:0000256" key="1">
    <source>
        <dbReference type="ARBA" id="ARBA00004370"/>
    </source>
</evidence>
<dbReference type="InterPro" id="IPR026298">
    <property type="entry name" value="Bcl-2_fam"/>
</dbReference>
<dbReference type="GO" id="GO:0042981">
    <property type="term" value="P:regulation of apoptotic process"/>
    <property type="evidence" value="ECO:0007669"/>
    <property type="project" value="InterPro"/>
</dbReference>
<protein>
    <recommendedName>
        <fullName evidence="7">Apoptosis regulator Bcl-2 family BH4 domain-containing protein</fullName>
    </recommendedName>
</protein>
<dbReference type="GO" id="GO:0001836">
    <property type="term" value="P:release of cytochrome c from mitochondria"/>
    <property type="evidence" value="ECO:0007669"/>
    <property type="project" value="TreeGrafter"/>
</dbReference>
<feature type="short sequence motif" description="BH4" evidence="5">
    <location>
        <begin position="30"/>
        <end position="46"/>
    </location>
</feature>
<dbReference type="GO" id="GO:0008630">
    <property type="term" value="P:intrinsic apoptotic signaling pathway in response to DNA damage"/>
    <property type="evidence" value="ECO:0007669"/>
    <property type="project" value="TreeGrafter"/>
</dbReference>
<dbReference type="PROSITE" id="PS50062">
    <property type="entry name" value="BCL2_FAMILY"/>
    <property type="match status" value="1"/>
</dbReference>
<evidence type="ECO:0000256" key="5">
    <source>
        <dbReference type="PROSITE-ProRule" id="PRU00025"/>
    </source>
</evidence>
<name>A0AAV6VSL8_9ARAC</name>
<dbReference type="Gene3D" id="1.10.437.10">
    <property type="entry name" value="Blc2-like"/>
    <property type="match status" value="1"/>
</dbReference>
<dbReference type="GO" id="GO:0005741">
    <property type="term" value="C:mitochondrial outer membrane"/>
    <property type="evidence" value="ECO:0007669"/>
    <property type="project" value="TreeGrafter"/>
</dbReference>
<comment type="caution">
    <text evidence="8">The sequence shown here is derived from an EMBL/GenBank/DDBJ whole genome shotgun (WGS) entry which is preliminary data.</text>
</comment>
<comment type="subcellular location">
    <subcellularLocation>
        <location evidence="1">Membrane</location>
    </subcellularLocation>
</comment>
<reference evidence="8 9" key="1">
    <citation type="journal article" date="2022" name="Nat. Ecol. Evol.">
        <title>A masculinizing supergene underlies an exaggerated male reproductive morph in a spider.</title>
        <authorList>
            <person name="Hendrickx F."/>
            <person name="De Corte Z."/>
            <person name="Sonet G."/>
            <person name="Van Belleghem S.M."/>
            <person name="Kostlbacher S."/>
            <person name="Vangestel C."/>
        </authorList>
    </citation>
    <scope>NUCLEOTIDE SEQUENCE [LARGE SCALE GENOMIC DNA]</scope>
    <source>
        <strain evidence="8">W744_W776</strain>
    </source>
</reference>
<evidence type="ECO:0000313" key="8">
    <source>
        <dbReference type="EMBL" id="KAG8199510.1"/>
    </source>
</evidence>
<feature type="domain" description="Apoptosis regulator Bcl-2 family BH4" evidence="7">
    <location>
        <begin position="30"/>
        <end position="46"/>
    </location>
</feature>